<evidence type="ECO:0000256" key="1">
    <source>
        <dbReference type="ARBA" id="ARBA00001946"/>
    </source>
</evidence>
<name>A0A495K4M1_WILMA</name>
<reference evidence="5 6" key="1">
    <citation type="submission" date="2018-10" db="EMBL/GenBank/DDBJ databases">
        <title>Sequencing the genomes of 1000 actinobacteria strains.</title>
        <authorList>
            <person name="Klenk H.-P."/>
        </authorList>
    </citation>
    <scope>NUCLEOTIDE SEQUENCE [LARGE SCALE GENOMIC DNA]</scope>
    <source>
        <strain evidence="5 6">DSM 44343</strain>
    </source>
</reference>
<evidence type="ECO:0000313" key="6">
    <source>
        <dbReference type="Proteomes" id="UP000274762"/>
    </source>
</evidence>
<evidence type="ECO:0000256" key="3">
    <source>
        <dbReference type="ARBA" id="ARBA00022842"/>
    </source>
</evidence>
<dbReference type="SUPFAM" id="SSF51621">
    <property type="entry name" value="Phosphoenolpyruvate/pyruvate domain"/>
    <property type="match status" value="1"/>
</dbReference>
<sequence length="344" mass="37349">MNPPRTRLFARLAGFLVGNDAQALAPVDPTWIDRGPLCVVNAPKNATAIDPDDIGFRIDPVLARSWLLVNGLQYERFQAAVQSRADIVVLDIEDAVAPRDKVAARENVVRWLGDGNRDWVRVNGFGTQWWADDLDALSKVTVGGVMLAMVESVDHVTETAKRLPGVPIVALVETARGLERISEIALAKGTFRLAFGIGDFRRDTGFGDQPATLAYARSRFTIAAKAAHLPSAIDGPTVGSSALKLSEATAVSAEFGMTGKICLTPDQCAAVNEGLSPSHEEIAWALEFFAEFERDGGEIRNGSDLPRIARGTKILDLARAYGIEFSEEYDDPDHMPAPSDTYHY</sequence>
<keyword evidence="5" id="KW-0456">Lyase</keyword>
<dbReference type="GO" id="GO:0006107">
    <property type="term" value="P:oxaloacetate metabolic process"/>
    <property type="evidence" value="ECO:0007669"/>
    <property type="project" value="TreeGrafter"/>
</dbReference>
<dbReference type="Proteomes" id="UP000274762">
    <property type="component" value="Unassembled WGS sequence"/>
</dbReference>
<gene>
    <name evidence="5" type="ORF">DFJ75_2980</name>
</gene>
<dbReference type="GO" id="GO:0016829">
    <property type="term" value="F:lyase activity"/>
    <property type="evidence" value="ECO:0007669"/>
    <property type="project" value="UniProtKB-KW"/>
</dbReference>
<keyword evidence="3" id="KW-0460">Magnesium</keyword>
<dbReference type="PANTHER" id="PTHR32308:SF10">
    <property type="entry name" value="CITRATE LYASE SUBUNIT BETA"/>
    <property type="match status" value="1"/>
</dbReference>
<comment type="cofactor">
    <cofactor evidence="1">
        <name>Mg(2+)</name>
        <dbReference type="ChEBI" id="CHEBI:18420"/>
    </cofactor>
</comment>
<evidence type="ECO:0000259" key="4">
    <source>
        <dbReference type="Pfam" id="PF03328"/>
    </source>
</evidence>
<comment type="caution">
    <text evidence="5">The sequence shown here is derived from an EMBL/GenBank/DDBJ whole genome shotgun (WGS) entry which is preliminary data.</text>
</comment>
<evidence type="ECO:0000313" key="5">
    <source>
        <dbReference type="EMBL" id="RKR96141.1"/>
    </source>
</evidence>
<dbReference type="Gene3D" id="3.20.20.60">
    <property type="entry name" value="Phosphoenolpyruvate-binding domains"/>
    <property type="match status" value="1"/>
</dbReference>
<organism evidence="5 6">
    <name type="scientific">Williamsia marianensis</name>
    <dbReference type="NCBI Taxonomy" id="85044"/>
    <lineage>
        <taxon>Bacteria</taxon>
        <taxon>Bacillati</taxon>
        <taxon>Actinomycetota</taxon>
        <taxon>Actinomycetes</taxon>
        <taxon>Mycobacteriales</taxon>
        <taxon>Nocardiaceae</taxon>
        <taxon>Williamsia</taxon>
    </lineage>
</organism>
<dbReference type="InterPro" id="IPR015813">
    <property type="entry name" value="Pyrv/PenolPyrv_kinase-like_dom"/>
</dbReference>
<proteinExistence type="predicted"/>
<dbReference type="InterPro" id="IPR005000">
    <property type="entry name" value="Aldolase/citrate-lyase_domain"/>
</dbReference>
<accession>A0A495K4M1</accession>
<feature type="domain" description="HpcH/HpaI aldolase/citrate lyase" evidence="4">
    <location>
        <begin position="65"/>
        <end position="234"/>
    </location>
</feature>
<dbReference type="InterPro" id="IPR040442">
    <property type="entry name" value="Pyrv_kinase-like_dom_sf"/>
</dbReference>
<dbReference type="PANTHER" id="PTHR32308">
    <property type="entry name" value="LYASE BETA SUBUNIT, PUTATIVE (AFU_ORTHOLOGUE AFUA_4G13030)-RELATED"/>
    <property type="match status" value="1"/>
</dbReference>
<dbReference type="EMBL" id="RBKV01000001">
    <property type="protein sequence ID" value="RKR96141.1"/>
    <property type="molecule type" value="Genomic_DNA"/>
</dbReference>
<keyword evidence="2" id="KW-0479">Metal-binding</keyword>
<dbReference type="GO" id="GO:0000287">
    <property type="term" value="F:magnesium ion binding"/>
    <property type="evidence" value="ECO:0007669"/>
    <property type="project" value="TreeGrafter"/>
</dbReference>
<protein>
    <submittedName>
        <fullName evidence="5">Citrate lyase subunit beta/citryl-CoA lyase</fullName>
    </submittedName>
</protein>
<dbReference type="Pfam" id="PF03328">
    <property type="entry name" value="HpcH_HpaI"/>
    <property type="match status" value="1"/>
</dbReference>
<evidence type="ECO:0000256" key="2">
    <source>
        <dbReference type="ARBA" id="ARBA00022723"/>
    </source>
</evidence>
<dbReference type="AlphaFoldDB" id="A0A495K4M1"/>